<evidence type="ECO:0008006" key="2">
    <source>
        <dbReference type="Google" id="ProtNLM"/>
    </source>
</evidence>
<organism evidence="1">
    <name type="scientific">human gut metagenome</name>
    <dbReference type="NCBI Taxonomy" id="408170"/>
    <lineage>
        <taxon>unclassified sequences</taxon>
        <taxon>metagenomes</taxon>
        <taxon>organismal metagenomes</taxon>
    </lineage>
</organism>
<evidence type="ECO:0000313" key="1">
    <source>
        <dbReference type="EMBL" id="EKC57468.1"/>
    </source>
</evidence>
<proteinExistence type="predicted"/>
<comment type="caution">
    <text evidence="1">The sequence shown here is derived from an EMBL/GenBank/DDBJ whole genome shotgun (WGS) entry which is preliminary data.</text>
</comment>
<reference evidence="1" key="1">
    <citation type="journal article" date="2013" name="Environ. Microbiol.">
        <title>Microbiota from the distal guts of lean and obese adolescents exhibit partial functional redundancy besides clear differences in community structure.</title>
        <authorList>
            <person name="Ferrer M."/>
            <person name="Ruiz A."/>
            <person name="Lanza F."/>
            <person name="Haange S.B."/>
            <person name="Oberbach A."/>
            <person name="Till H."/>
            <person name="Bargiela R."/>
            <person name="Campoy C."/>
            <person name="Segura M.T."/>
            <person name="Richter M."/>
            <person name="von Bergen M."/>
            <person name="Seifert J."/>
            <person name="Suarez A."/>
        </authorList>
    </citation>
    <scope>NUCLEOTIDE SEQUENCE</scope>
</reference>
<dbReference type="EMBL" id="AJWY01009747">
    <property type="protein sequence ID" value="EKC57468.1"/>
    <property type="molecule type" value="Genomic_DNA"/>
</dbReference>
<dbReference type="AlphaFoldDB" id="K1SIQ8"/>
<accession>K1SIQ8</accession>
<protein>
    <recommendedName>
        <fullName evidence="2">ATPase</fullName>
    </recommendedName>
</protein>
<sequence length="164" mass="18566">QDHQHGTTGLTGSADATFVLEKEKRASDTAKLYVTGRDTPYQEYTLRFRDCSWELVERKTQEQLAKETIPDVLFRLVDFMRDKEEWAGTATELLAAMGETETIPTVITKWLNEYHTTFLSENRICYQYSRRKDGRQIALARRAGDSGDGGDSDIGIPPVTVIDA</sequence>
<name>K1SIQ8_9ZZZZ</name>
<gene>
    <name evidence="1" type="ORF">LEA_14341</name>
</gene>
<feature type="non-terminal residue" evidence="1">
    <location>
        <position position="1"/>
    </location>
</feature>